<evidence type="ECO:0000313" key="3">
    <source>
        <dbReference type="Proteomes" id="UP000544122"/>
    </source>
</evidence>
<dbReference type="AlphaFoldDB" id="A0A7Y4GXS9"/>
<feature type="chain" id="PRO_5031068225" evidence="1">
    <location>
        <begin position="25"/>
        <end position="204"/>
    </location>
</feature>
<accession>A0A7Y4GXS9</accession>
<dbReference type="CDD" id="cd11669">
    <property type="entry name" value="TTHB210-like"/>
    <property type="match status" value="1"/>
</dbReference>
<keyword evidence="3" id="KW-1185">Reference proteome</keyword>
<name>A0A7Y4GXS9_9BRAD</name>
<evidence type="ECO:0000313" key="2">
    <source>
        <dbReference type="EMBL" id="NOJ43332.1"/>
    </source>
</evidence>
<gene>
    <name evidence="2" type="ORF">HCN58_27835</name>
</gene>
<dbReference type="Proteomes" id="UP000544122">
    <property type="component" value="Unassembled WGS sequence"/>
</dbReference>
<evidence type="ECO:0000256" key="1">
    <source>
        <dbReference type="SAM" id="SignalP"/>
    </source>
</evidence>
<reference evidence="2 3" key="1">
    <citation type="submission" date="2020-03" db="EMBL/GenBank/DDBJ databases">
        <title>Bradyrhizobium diversity isolated from nodules of Indigofera sp.</title>
        <authorList>
            <person name="Klepa M."/>
            <person name="Helene L."/>
            <person name="Hungria M."/>
        </authorList>
    </citation>
    <scope>NUCLEOTIDE SEQUENCE [LARGE SCALE GENOMIC DNA]</scope>
    <source>
        <strain evidence="2 3">WSM 1791</strain>
    </source>
</reference>
<feature type="signal peptide" evidence="1">
    <location>
        <begin position="1"/>
        <end position="24"/>
    </location>
</feature>
<proteinExistence type="predicted"/>
<dbReference type="EMBL" id="JAAVLX010000010">
    <property type="protein sequence ID" value="NOJ43332.1"/>
    <property type="molecule type" value="Genomic_DNA"/>
</dbReference>
<dbReference type="InterPro" id="IPR033786">
    <property type="entry name" value="TTHB210-like"/>
</dbReference>
<sequence length="204" mass="23040">MTMMMRACAIGFLAILAMPLGASAQSERTGYKKVSPLGGCSRFCPGTVQPKEIPDGPFRGFDVRGRLSSTIYMHTRYTHSRRPKRVAVHISDRRKSERTGYKKVSSLVDFPSFFPGIGELYVQPEKLPNGPYRAFDRRGRLSSTIYMLPIEDLQNRKQFDLEGLAGTGDHVTVYFNSGHPGLDKPHYHIHIWHVSKKGEERVAK</sequence>
<protein>
    <submittedName>
        <fullName evidence="2">Uncharacterized protein</fullName>
    </submittedName>
</protein>
<dbReference type="Gene3D" id="3.30.200.270">
    <property type="match status" value="2"/>
</dbReference>
<dbReference type="RefSeq" id="WP_171582547.1">
    <property type="nucleotide sequence ID" value="NZ_JAAVLX010000010.1"/>
</dbReference>
<organism evidence="2 3">
    <name type="scientific">Bradyrhizobium australiense</name>
    <dbReference type="NCBI Taxonomy" id="2721161"/>
    <lineage>
        <taxon>Bacteria</taxon>
        <taxon>Pseudomonadati</taxon>
        <taxon>Pseudomonadota</taxon>
        <taxon>Alphaproteobacteria</taxon>
        <taxon>Hyphomicrobiales</taxon>
        <taxon>Nitrobacteraceae</taxon>
        <taxon>Bradyrhizobium</taxon>
    </lineage>
</organism>
<keyword evidence="1" id="KW-0732">Signal</keyword>
<comment type="caution">
    <text evidence="2">The sequence shown here is derived from an EMBL/GenBank/DDBJ whole genome shotgun (WGS) entry which is preliminary data.</text>
</comment>